<sequence length="140" mass="15192">MENLDWVDEDAEWDFANMRGNQLHFPTLMHDLSNCQRHMRGGDNLASTVPAHLELIGRAVTGFTMRTTVLLAGPNSGNHSLGGHKHTAPETLTNSNNSKTGNGAAQNLLTADAIRRLTSHPVTAGTHYNAPDTTRAQTHT</sequence>
<evidence type="ECO:0000313" key="5">
    <source>
        <dbReference type="Proteomes" id="UP000317257"/>
    </source>
</evidence>
<proteinExistence type="predicted"/>
<evidence type="ECO:0000313" key="4">
    <source>
        <dbReference type="Proteomes" id="UP000243498"/>
    </source>
</evidence>
<comment type="caution">
    <text evidence="2">The sequence shown here is derived from an EMBL/GenBank/DDBJ whole genome shotgun (WGS) entry which is preliminary data.</text>
</comment>
<protein>
    <submittedName>
        <fullName evidence="2">Uncharacterized protein</fullName>
    </submittedName>
</protein>
<evidence type="ECO:0000313" key="2">
    <source>
        <dbReference type="EMBL" id="OAA51882.1"/>
    </source>
</evidence>
<reference evidence="5" key="2">
    <citation type="submission" date="2018-12" db="EMBL/GenBank/DDBJ databases">
        <title>The complete genome of Metarhizium rileyi, a key fungal pathogen of Lepidoptera.</title>
        <authorList>
            <person name="Binneck E."/>
            <person name="Lastra C.C.L."/>
            <person name="Sosa-Gomez D.R."/>
        </authorList>
    </citation>
    <scope>NUCLEOTIDE SEQUENCE [LARGE SCALE GENOMIC DNA]</scope>
    <source>
        <strain evidence="5">Cep018-CH2</strain>
    </source>
</reference>
<reference evidence="3" key="3">
    <citation type="journal article" date="2019" name="Microbiol. Resour. Announc.">
        <title>Genome Sequence of Metarhizium rileyi, a Microbial Control Agent for Lepidoptera.</title>
        <authorList>
            <person name="Binneck E."/>
            <person name="Lastra C.C.L."/>
            <person name="Sosa-Gomez D.R."/>
        </authorList>
    </citation>
    <scope>NUCLEOTIDE SEQUENCE</scope>
    <source>
        <strain evidence="3">Cep018-CH2</strain>
    </source>
</reference>
<reference evidence="2 4" key="1">
    <citation type="journal article" date="2016" name="Genome Biol. Evol.">
        <title>Divergent and convergent evolution of fungal pathogenicity.</title>
        <authorList>
            <person name="Shang Y."/>
            <person name="Xiao G."/>
            <person name="Zheng P."/>
            <person name="Cen K."/>
            <person name="Zhan S."/>
            <person name="Wang C."/>
        </authorList>
    </citation>
    <scope>NUCLEOTIDE SEQUENCE [LARGE SCALE GENOMIC DNA]</scope>
    <source>
        <strain evidence="2 4">RCEF 4871</strain>
    </source>
</reference>
<dbReference type="EMBL" id="SBHS01000003">
    <property type="protein sequence ID" value="TWU77694.1"/>
    <property type="molecule type" value="Genomic_DNA"/>
</dbReference>
<feature type="compositionally biased region" description="Polar residues" evidence="1">
    <location>
        <begin position="131"/>
        <end position="140"/>
    </location>
</feature>
<keyword evidence="4" id="KW-1185">Reference proteome</keyword>
<dbReference type="Proteomes" id="UP000317257">
    <property type="component" value="Unassembled WGS sequence"/>
</dbReference>
<feature type="region of interest" description="Disordered" evidence="1">
    <location>
        <begin position="75"/>
        <end position="103"/>
    </location>
</feature>
<accession>A0A167KLK7</accession>
<organism evidence="2 4">
    <name type="scientific">Metarhizium rileyi (strain RCEF 4871)</name>
    <name type="common">Nomuraea rileyi</name>
    <dbReference type="NCBI Taxonomy" id="1649241"/>
    <lineage>
        <taxon>Eukaryota</taxon>
        <taxon>Fungi</taxon>
        <taxon>Dikarya</taxon>
        <taxon>Ascomycota</taxon>
        <taxon>Pezizomycotina</taxon>
        <taxon>Sordariomycetes</taxon>
        <taxon>Hypocreomycetidae</taxon>
        <taxon>Hypocreales</taxon>
        <taxon>Clavicipitaceae</taxon>
        <taxon>Metarhizium</taxon>
    </lineage>
</organism>
<accession>A0A5C6GK53</accession>
<dbReference type="Proteomes" id="UP000243498">
    <property type="component" value="Unassembled WGS sequence"/>
</dbReference>
<dbReference type="AlphaFoldDB" id="A0A167KLK7"/>
<feature type="region of interest" description="Disordered" evidence="1">
    <location>
        <begin position="120"/>
        <end position="140"/>
    </location>
</feature>
<feature type="compositionally biased region" description="Polar residues" evidence="1">
    <location>
        <begin position="90"/>
        <end position="103"/>
    </location>
</feature>
<dbReference type="EMBL" id="AZHC01000001">
    <property type="protein sequence ID" value="OAA51882.1"/>
    <property type="molecule type" value="Genomic_DNA"/>
</dbReference>
<evidence type="ECO:0000313" key="3">
    <source>
        <dbReference type="EMBL" id="TWU77694.1"/>
    </source>
</evidence>
<evidence type="ECO:0000256" key="1">
    <source>
        <dbReference type="SAM" id="MobiDB-lite"/>
    </source>
</evidence>
<name>A0A167KLK7_METRR</name>
<gene>
    <name evidence="3" type="ORF">ED733_008311</name>
    <name evidence="2" type="ORF">NOR_00475</name>
</gene>